<dbReference type="EMBL" id="ML732782">
    <property type="protein sequence ID" value="KAB8275364.1"/>
    <property type="molecule type" value="Genomic_DNA"/>
</dbReference>
<gene>
    <name evidence="1" type="ORF">BDV30DRAFT_236731</name>
</gene>
<dbReference type="AlphaFoldDB" id="A0A5N6JBN7"/>
<reference evidence="1 2" key="1">
    <citation type="submission" date="2019-04" db="EMBL/GenBank/DDBJ databases">
        <title>Fungal friends and foes A comparative genomics study of 23 Aspergillus species from section Flavi.</title>
        <authorList>
            <consortium name="DOE Joint Genome Institute"/>
            <person name="Kjaerbolling I."/>
            <person name="Vesth T.C."/>
            <person name="Frisvad J.C."/>
            <person name="Nybo J.L."/>
            <person name="Theobald S."/>
            <person name="Kildgaard S."/>
            <person name="Petersen T.I."/>
            <person name="Kuo A."/>
            <person name="Sato A."/>
            <person name="Lyhne E.K."/>
            <person name="Kogle M.E."/>
            <person name="Wiebenga A."/>
            <person name="Kun R.S."/>
            <person name="Lubbers R.J."/>
            <person name="Makela M.R."/>
            <person name="Barry K."/>
            <person name="Chovatia M."/>
            <person name="Clum A."/>
            <person name="Daum C."/>
            <person name="Haridas S."/>
            <person name="He G."/>
            <person name="LaButti K."/>
            <person name="Lipzen A."/>
            <person name="Mondo S."/>
            <person name="Pangilinan J."/>
            <person name="Riley R."/>
            <person name="Salamov A."/>
            <person name="Simmons B.A."/>
            <person name="Magnuson J.K."/>
            <person name="Henrissat B."/>
            <person name="Mortensen U.H."/>
            <person name="Larsen T.O."/>
            <person name="De vries R.P."/>
            <person name="Grigoriev I.V."/>
            <person name="Machida M."/>
            <person name="Baker S.E."/>
            <person name="Andersen M.R."/>
        </authorList>
    </citation>
    <scope>NUCLEOTIDE SEQUENCE [LARGE SCALE GENOMIC DNA]</scope>
    <source>
        <strain evidence="1 2">CBS 117635</strain>
    </source>
</reference>
<evidence type="ECO:0000313" key="2">
    <source>
        <dbReference type="Proteomes" id="UP000326289"/>
    </source>
</evidence>
<organism evidence="1 2">
    <name type="scientific">Aspergillus minisclerotigenes</name>
    <dbReference type="NCBI Taxonomy" id="656917"/>
    <lineage>
        <taxon>Eukaryota</taxon>
        <taxon>Fungi</taxon>
        <taxon>Dikarya</taxon>
        <taxon>Ascomycota</taxon>
        <taxon>Pezizomycotina</taxon>
        <taxon>Eurotiomycetes</taxon>
        <taxon>Eurotiomycetidae</taxon>
        <taxon>Eurotiales</taxon>
        <taxon>Aspergillaceae</taxon>
        <taxon>Aspergillus</taxon>
        <taxon>Aspergillus subgen. Circumdati</taxon>
    </lineage>
</organism>
<evidence type="ECO:0000313" key="1">
    <source>
        <dbReference type="EMBL" id="KAB8275364.1"/>
    </source>
</evidence>
<accession>A0A5N6JBN7</accession>
<sequence length="427" mass="46973">MTTVRLRSPDGKPVVFEMPDNSTVADLVNRGFQELKIKPMEFANAYMGDQSLPANDLLKEHQPDEGAALEVRLAVPNEILYDSVRSTAALSSDTVFFTPGKGENMPPQTVLMYLLPLMDHVKPSEGAVQNEYITSEGVDELEVNLMFKLQEMTETLEFTGAEPRELPQLTISWLDAIARAGYSAYGECRSRTVIEAYLIPALAIVNTGVDCSNHQPSQVPNLKPQPIAAFSLVPDARLVTSVERVFDSKNKTIYHINGCADWVLGAYDVPTRGIKLLIAIEAKSPNNWGKARGELLLYMATIQNDRMGKGQPLVPVHGFCSDGDMYLFATLHENSQYQFTEPLSAAASHANRCTIFSNMVYMLQQAKATVSKICKLPAWDLTPALSASPSPLRAVEAGGARETSTDTLAYVGPLESADISRKRRREE</sequence>
<name>A0A5N6JBN7_9EURO</name>
<keyword evidence="2" id="KW-1185">Reference proteome</keyword>
<proteinExistence type="predicted"/>
<protein>
    <submittedName>
        <fullName evidence="1">Uncharacterized protein</fullName>
    </submittedName>
</protein>
<dbReference type="Proteomes" id="UP000326289">
    <property type="component" value="Unassembled WGS sequence"/>
</dbReference>